<accession>A0A5D0MI07</accession>
<dbReference type="AlphaFoldDB" id="A0A5D0MI07"/>
<reference evidence="2" key="1">
    <citation type="submission" date="2019-08" db="EMBL/GenBank/DDBJ databases">
        <title>Genomic characterization of a novel candidate phylum (ARYD3) from a high temperature, high salinity tertiary oil reservoir in north central Oklahoma, USA.</title>
        <authorList>
            <person name="Youssef N.H."/>
            <person name="Yadav A."/>
            <person name="Elshahed M.S."/>
        </authorList>
    </citation>
    <scope>NUCLEOTIDE SEQUENCE [LARGE SCALE GENOMIC DNA]</scope>
    <source>
        <strain evidence="2">ARYD3</strain>
    </source>
</reference>
<keyword evidence="1" id="KW-0812">Transmembrane</keyword>
<organism evidence="2 3">
    <name type="scientific">Candidatus Mcinerneyibacterium aminivorans</name>
    <dbReference type="NCBI Taxonomy" id="2703815"/>
    <lineage>
        <taxon>Bacteria</taxon>
        <taxon>Candidatus Macinerneyibacteriota</taxon>
        <taxon>Candidatus Mcinerneyibacteria</taxon>
        <taxon>Candidatus Mcinerneyibacteriales</taxon>
        <taxon>Candidatus Mcinerneyibacteriaceae</taxon>
        <taxon>Candidatus Mcinerneyibacterium</taxon>
    </lineage>
</organism>
<gene>
    <name evidence="2" type="ORF">FXF47_06865</name>
</gene>
<feature type="transmembrane region" description="Helical" evidence="1">
    <location>
        <begin position="14"/>
        <end position="32"/>
    </location>
</feature>
<evidence type="ECO:0000313" key="2">
    <source>
        <dbReference type="EMBL" id="TYB30898.1"/>
    </source>
</evidence>
<dbReference type="EMBL" id="VSIX01000065">
    <property type="protein sequence ID" value="TYB30898.1"/>
    <property type="molecule type" value="Genomic_DNA"/>
</dbReference>
<sequence length="71" mass="8457">MNDKLKKLNRWDNILNLVFIVLLIVVIVLYLRNFEVNSSYLILVFGLINMARSFISKKYSDLCKNFMKNKK</sequence>
<dbReference type="Proteomes" id="UP000324143">
    <property type="component" value="Unassembled WGS sequence"/>
</dbReference>
<keyword evidence="3" id="KW-1185">Reference proteome</keyword>
<comment type="caution">
    <text evidence="2">The sequence shown here is derived from an EMBL/GenBank/DDBJ whole genome shotgun (WGS) entry which is preliminary data.</text>
</comment>
<name>A0A5D0MI07_9BACT</name>
<feature type="transmembrane region" description="Helical" evidence="1">
    <location>
        <begin position="38"/>
        <end position="55"/>
    </location>
</feature>
<evidence type="ECO:0000313" key="3">
    <source>
        <dbReference type="Proteomes" id="UP000324143"/>
    </source>
</evidence>
<keyword evidence="1" id="KW-1133">Transmembrane helix</keyword>
<keyword evidence="1" id="KW-0472">Membrane</keyword>
<evidence type="ECO:0000256" key="1">
    <source>
        <dbReference type="SAM" id="Phobius"/>
    </source>
</evidence>
<protein>
    <submittedName>
        <fullName evidence="2">DUF4181 domain-containing protein</fullName>
    </submittedName>
</protein>
<proteinExistence type="predicted"/>